<dbReference type="SUPFAM" id="SSF53850">
    <property type="entry name" value="Periplasmic binding protein-like II"/>
    <property type="match status" value="1"/>
</dbReference>
<feature type="signal peptide" evidence="1">
    <location>
        <begin position="1"/>
        <end position="34"/>
    </location>
</feature>
<name>A0A366HC77_9BURK</name>
<evidence type="ECO:0000256" key="1">
    <source>
        <dbReference type="SAM" id="SignalP"/>
    </source>
</evidence>
<dbReference type="Proteomes" id="UP000253628">
    <property type="component" value="Unassembled WGS sequence"/>
</dbReference>
<dbReference type="Gene3D" id="3.40.190.10">
    <property type="entry name" value="Periplasmic binding protein-like II"/>
    <property type="match status" value="2"/>
</dbReference>
<evidence type="ECO:0000313" key="2">
    <source>
        <dbReference type="EMBL" id="RBP38815.1"/>
    </source>
</evidence>
<keyword evidence="3" id="KW-1185">Reference proteome</keyword>
<dbReference type="AlphaFoldDB" id="A0A366HC77"/>
<feature type="chain" id="PRO_5016736842" evidence="1">
    <location>
        <begin position="35"/>
        <end position="291"/>
    </location>
</feature>
<organism evidence="2 3">
    <name type="scientific">Eoetvoesiella caeni</name>
    <dbReference type="NCBI Taxonomy" id="645616"/>
    <lineage>
        <taxon>Bacteria</taxon>
        <taxon>Pseudomonadati</taxon>
        <taxon>Pseudomonadota</taxon>
        <taxon>Betaproteobacteria</taxon>
        <taxon>Burkholderiales</taxon>
        <taxon>Alcaligenaceae</taxon>
        <taxon>Eoetvoesiella</taxon>
    </lineage>
</organism>
<gene>
    <name evidence="2" type="ORF">DFR37_106107</name>
</gene>
<dbReference type="EMBL" id="QNRQ01000006">
    <property type="protein sequence ID" value="RBP38815.1"/>
    <property type="molecule type" value="Genomic_DNA"/>
</dbReference>
<sequence>MTPLFSSCLASSARRAAACGLAAALACAAAPAQAAAPTSPQATLRTAVHYVVPPFVGGAKVRTPEAVDTQLAQALADQLHARLQTTPISILKFGGGAQPATPEGAGSSFTIPAQADLALVSMPDGATPPASTVAIDTKYVSRPMAIMRSDTAIKSWEQLKGRTVCVSEGGLYAGTLAAQYGAVEKIYKAPADSLLALRTGGCDAAVHDDVMLKELLKLPEWKKFSATLAPPANAKSSLAFIVPASQAETIATAKDLVKQWRRQDYLNALNKKRVQDIAFEVYLDQVIPDCH</sequence>
<proteinExistence type="predicted"/>
<dbReference type="PANTHER" id="PTHR35936">
    <property type="entry name" value="MEMBRANE-BOUND LYTIC MUREIN TRANSGLYCOSYLASE F"/>
    <property type="match status" value="1"/>
</dbReference>
<dbReference type="RefSeq" id="WP_113933613.1">
    <property type="nucleotide sequence ID" value="NZ_JACCEU010000007.1"/>
</dbReference>
<reference evidence="2 3" key="1">
    <citation type="submission" date="2018-06" db="EMBL/GenBank/DDBJ databases">
        <title>Genomic Encyclopedia of Type Strains, Phase IV (KMG-IV): sequencing the most valuable type-strain genomes for metagenomic binning, comparative biology and taxonomic classification.</title>
        <authorList>
            <person name="Goeker M."/>
        </authorList>
    </citation>
    <scope>NUCLEOTIDE SEQUENCE [LARGE SCALE GENOMIC DNA]</scope>
    <source>
        <strain evidence="2 3">DSM 25520</strain>
    </source>
</reference>
<evidence type="ECO:0000313" key="3">
    <source>
        <dbReference type="Proteomes" id="UP000253628"/>
    </source>
</evidence>
<accession>A0A366HC77</accession>
<keyword evidence="1" id="KW-0732">Signal</keyword>
<dbReference type="PANTHER" id="PTHR35936:SF17">
    <property type="entry name" value="ARGININE-BINDING EXTRACELLULAR PROTEIN ARTP"/>
    <property type="match status" value="1"/>
</dbReference>
<comment type="caution">
    <text evidence="2">The sequence shown here is derived from an EMBL/GenBank/DDBJ whole genome shotgun (WGS) entry which is preliminary data.</text>
</comment>
<protein>
    <submittedName>
        <fullName evidence="2">Polar amino acid transport system substrate-binding protein</fullName>
    </submittedName>
</protein>
<dbReference type="OrthoDB" id="7241844at2"/>